<proteinExistence type="predicted"/>
<evidence type="ECO:0000259" key="1">
    <source>
        <dbReference type="Pfam" id="PF14649"/>
    </source>
</evidence>
<evidence type="ECO:0000313" key="2">
    <source>
        <dbReference type="EMBL" id="KAJ8872258.1"/>
    </source>
</evidence>
<organism evidence="2 3">
    <name type="scientific">Dryococelus australis</name>
    <dbReference type="NCBI Taxonomy" id="614101"/>
    <lineage>
        <taxon>Eukaryota</taxon>
        <taxon>Metazoa</taxon>
        <taxon>Ecdysozoa</taxon>
        <taxon>Arthropoda</taxon>
        <taxon>Hexapoda</taxon>
        <taxon>Insecta</taxon>
        <taxon>Pterygota</taxon>
        <taxon>Neoptera</taxon>
        <taxon>Polyneoptera</taxon>
        <taxon>Phasmatodea</taxon>
        <taxon>Verophasmatodea</taxon>
        <taxon>Anareolatae</taxon>
        <taxon>Phasmatidae</taxon>
        <taxon>Eurycanthinae</taxon>
        <taxon>Dryococelus</taxon>
    </lineage>
</organism>
<reference evidence="2 3" key="1">
    <citation type="submission" date="2023-02" db="EMBL/GenBank/DDBJ databases">
        <title>LHISI_Scaffold_Assembly.</title>
        <authorList>
            <person name="Stuart O.P."/>
            <person name="Cleave R."/>
            <person name="Magrath M.J.L."/>
            <person name="Mikheyev A.S."/>
        </authorList>
    </citation>
    <scope>NUCLEOTIDE SEQUENCE [LARGE SCALE GENOMIC DNA]</scope>
    <source>
        <strain evidence="2">Daus_M_001</strain>
        <tissue evidence="2">Leg muscle</tissue>
    </source>
</reference>
<dbReference type="Pfam" id="PF14649">
    <property type="entry name" value="Spatacsin_C"/>
    <property type="match status" value="1"/>
</dbReference>
<evidence type="ECO:0000313" key="3">
    <source>
        <dbReference type="Proteomes" id="UP001159363"/>
    </source>
</evidence>
<protein>
    <recommendedName>
        <fullName evidence="1">Spatacsin C-terminal domain-containing protein</fullName>
    </recommendedName>
</protein>
<dbReference type="InterPro" id="IPR028107">
    <property type="entry name" value="Spatacsin_C_dom"/>
</dbReference>
<dbReference type="Proteomes" id="UP001159363">
    <property type="component" value="Chromosome 10"/>
</dbReference>
<dbReference type="EMBL" id="JARBHB010000011">
    <property type="protein sequence ID" value="KAJ8872258.1"/>
    <property type="molecule type" value="Genomic_DNA"/>
</dbReference>
<comment type="caution">
    <text evidence="2">The sequence shown here is derived from an EMBL/GenBank/DDBJ whole genome shotgun (WGS) entry which is preliminary data.</text>
</comment>
<sequence>MANHPFNSHLAVRGCAQVPGLKTAALDFLEKHHSDDKDTSRIVALHFQLHGRVGAQCLHEGEERLAALPAPLRNCPAACQALTAAMLDFSQAAQYLLQVCNSKLGFPKSH</sequence>
<gene>
    <name evidence="2" type="ORF">PR048_025860</name>
</gene>
<feature type="domain" description="Spatacsin C-terminal" evidence="1">
    <location>
        <begin position="3"/>
        <end position="98"/>
    </location>
</feature>
<keyword evidence="3" id="KW-1185">Reference proteome</keyword>
<name>A0ABQ9GJS7_9NEOP</name>
<accession>A0ABQ9GJS7</accession>